<gene>
    <name evidence="3" type="ORF">EJA10_05275</name>
</gene>
<comment type="caution">
    <text evidence="3">The sequence shown here is derived from an EMBL/GenBank/DDBJ whole genome shotgun (WGS) entry which is preliminary data.</text>
</comment>
<dbReference type="AlphaFoldDB" id="A0A3R9F3Z8"/>
<dbReference type="Proteomes" id="UP000279911">
    <property type="component" value="Unassembled WGS sequence"/>
</dbReference>
<reference evidence="4" key="1">
    <citation type="submission" date="2018-12" db="EMBL/GenBank/DDBJ databases">
        <title>Bacillus chawlae sp. nov., Bacillus glennii sp. nov., and Bacillus saganii sp. nov. Isolated from the Vehicle Assembly Building at Kennedy Space Center where the Viking Spacecraft were Assembled.</title>
        <authorList>
            <person name="Seuylemezian A."/>
            <person name="Vaishampayan P."/>
        </authorList>
    </citation>
    <scope>NUCLEOTIDE SEQUENCE [LARGE SCALE GENOMIC DNA]</scope>
    <source>
        <strain evidence="4">DSM 13966</strain>
    </source>
</reference>
<evidence type="ECO:0000313" key="3">
    <source>
        <dbReference type="EMBL" id="RSD28495.1"/>
    </source>
</evidence>
<evidence type="ECO:0000313" key="4">
    <source>
        <dbReference type="Proteomes" id="UP000279911"/>
    </source>
</evidence>
<evidence type="ECO:0000259" key="2">
    <source>
        <dbReference type="Pfam" id="PF14581"/>
    </source>
</evidence>
<sequence length="253" mass="28986">MSNFMGVVMSSLMSASFDDLLSAAIEETSGRFHFYKALLELELVVIGTVGDDETLNLKYIEENGELVLPAFTSWEKFDSIIKSGYPYIKISTDLLLEMAGTEIPWVLNPFTGMSKKIIREELETMKDGRILHYFFEQLNDEEKERILIEQMEELPEEVLRSCLKEFPVVKKAYLVNVYDPSAAGPPFPLMAVDADAVEEGLVRELFDGINQQTERQVEVMILDETFPLANAIVEHARPFYFRDSVDELRKMFE</sequence>
<dbReference type="OrthoDB" id="2821035at2"/>
<accession>A0A3R9F3Z8</accession>
<organism evidence="3 4">
    <name type="scientific">Mesobacillus subterraneus</name>
    <dbReference type="NCBI Taxonomy" id="285983"/>
    <lineage>
        <taxon>Bacteria</taxon>
        <taxon>Bacillati</taxon>
        <taxon>Bacillota</taxon>
        <taxon>Bacilli</taxon>
        <taxon>Bacillales</taxon>
        <taxon>Bacillaceae</taxon>
        <taxon>Mesobacillus</taxon>
    </lineage>
</organism>
<dbReference type="InterPro" id="IPR027945">
    <property type="entry name" value="SseB_C"/>
</dbReference>
<dbReference type="Pfam" id="PF07179">
    <property type="entry name" value="SseB"/>
    <property type="match status" value="1"/>
</dbReference>
<protein>
    <recommendedName>
        <fullName evidence="5">Enhanced serine sensitivity protein SseB</fullName>
    </recommendedName>
</protein>
<proteinExistence type="predicted"/>
<dbReference type="EMBL" id="RSFW01000007">
    <property type="protein sequence ID" value="RSD28495.1"/>
    <property type="molecule type" value="Genomic_DNA"/>
</dbReference>
<feature type="domain" description="SseB protein N-terminal" evidence="1">
    <location>
        <begin position="21"/>
        <end position="123"/>
    </location>
</feature>
<evidence type="ECO:0008006" key="5">
    <source>
        <dbReference type="Google" id="ProtNLM"/>
    </source>
</evidence>
<evidence type="ECO:0000259" key="1">
    <source>
        <dbReference type="Pfam" id="PF07179"/>
    </source>
</evidence>
<feature type="domain" description="SseB protein C-terminal" evidence="2">
    <location>
        <begin position="144"/>
        <end position="242"/>
    </location>
</feature>
<dbReference type="Pfam" id="PF14581">
    <property type="entry name" value="SseB_C"/>
    <property type="match status" value="1"/>
</dbReference>
<name>A0A3R9F3Z8_9BACI</name>
<dbReference type="InterPro" id="IPR009839">
    <property type="entry name" value="SseB_N"/>
</dbReference>